<dbReference type="SUPFAM" id="SSF46894">
    <property type="entry name" value="C-terminal effector domain of the bipartite response regulators"/>
    <property type="match status" value="1"/>
</dbReference>
<keyword evidence="1 3" id="KW-0597">Phosphoprotein</keyword>
<evidence type="ECO:0000256" key="2">
    <source>
        <dbReference type="ARBA" id="ARBA00023125"/>
    </source>
</evidence>
<evidence type="ECO:0000259" key="4">
    <source>
        <dbReference type="PROSITE" id="PS50043"/>
    </source>
</evidence>
<dbReference type="AlphaFoldDB" id="A2SD01"/>
<dbReference type="GO" id="GO:0006355">
    <property type="term" value="P:regulation of DNA-templated transcription"/>
    <property type="evidence" value="ECO:0007669"/>
    <property type="project" value="InterPro"/>
</dbReference>
<dbReference type="PROSITE" id="PS50043">
    <property type="entry name" value="HTH_LUXR_2"/>
    <property type="match status" value="1"/>
</dbReference>
<dbReference type="Pfam" id="PF00196">
    <property type="entry name" value="GerE"/>
    <property type="match status" value="1"/>
</dbReference>
<evidence type="ECO:0000256" key="1">
    <source>
        <dbReference type="ARBA" id="ARBA00022553"/>
    </source>
</evidence>
<gene>
    <name evidence="6" type="ordered locus">Mpe_A0478</name>
</gene>
<dbReference type="PRINTS" id="PR00038">
    <property type="entry name" value="HTHLUXR"/>
</dbReference>
<organism evidence="6 7">
    <name type="scientific">Methylibium petroleiphilum (strain ATCC BAA-1232 / LMG 22953 / PM1)</name>
    <dbReference type="NCBI Taxonomy" id="420662"/>
    <lineage>
        <taxon>Bacteria</taxon>
        <taxon>Pseudomonadati</taxon>
        <taxon>Pseudomonadota</taxon>
        <taxon>Betaproteobacteria</taxon>
        <taxon>Burkholderiales</taxon>
        <taxon>Sphaerotilaceae</taxon>
        <taxon>Methylibium</taxon>
    </lineage>
</organism>
<dbReference type="HOGENOM" id="CLU_000445_90_1_4"/>
<dbReference type="eggNOG" id="COG2197">
    <property type="taxonomic scope" value="Bacteria"/>
</dbReference>
<keyword evidence="7" id="KW-1185">Reference proteome</keyword>
<dbReference type="Proteomes" id="UP000000366">
    <property type="component" value="Chromosome"/>
</dbReference>
<dbReference type="InterPro" id="IPR016032">
    <property type="entry name" value="Sig_transdc_resp-reg_C-effctor"/>
</dbReference>
<accession>A2SD01</accession>
<dbReference type="STRING" id="420662.Mpe_A0478"/>
<evidence type="ECO:0000313" key="7">
    <source>
        <dbReference type="Proteomes" id="UP000000366"/>
    </source>
</evidence>
<evidence type="ECO:0000259" key="5">
    <source>
        <dbReference type="PROSITE" id="PS50110"/>
    </source>
</evidence>
<dbReference type="PANTHER" id="PTHR43214:SF43">
    <property type="entry name" value="TWO-COMPONENT RESPONSE REGULATOR"/>
    <property type="match status" value="1"/>
</dbReference>
<sequence>MREKCLIHVLLLDDHAVVRAGYRQLIDAEPDMCVVAACATSAQACEQLRLQQIDVAVVDLSLKDDSGLQAIQRLRARLASLRILVFTMHAQQSYALQALRAGALGYLTKDSDPQAMLDAVRQVAQGRRVFSSELVEAMLDPLEVERGGPLRQLTPREFDVLRLAAQGLATRAIAEAMHLGDKTVLNYMSLIRQKLGAANDLQLLRLAAQNGLVEL</sequence>
<dbReference type="CDD" id="cd06170">
    <property type="entry name" value="LuxR_C_like"/>
    <property type="match status" value="1"/>
</dbReference>
<dbReference type="SMART" id="SM00421">
    <property type="entry name" value="HTH_LUXR"/>
    <property type="match status" value="1"/>
</dbReference>
<name>A2SD01_METPP</name>
<feature type="domain" description="HTH luxR-type" evidence="4">
    <location>
        <begin position="146"/>
        <end position="211"/>
    </location>
</feature>
<dbReference type="GO" id="GO:0000160">
    <property type="term" value="P:phosphorelay signal transduction system"/>
    <property type="evidence" value="ECO:0007669"/>
    <property type="project" value="InterPro"/>
</dbReference>
<dbReference type="SUPFAM" id="SSF52172">
    <property type="entry name" value="CheY-like"/>
    <property type="match status" value="1"/>
</dbReference>
<evidence type="ECO:0000313" key="6">
    <source>
        <dbReference type="EMBL" id="ABM93440.1"/>
    </source>
</evidence>
<feature type="modified residue" description="4-aspartylphosphate" evidence="3">
    <location>
        <position position="59"/>
    </location>
</feature>
<dbReference type="PROSITE" id="PS50110">
    <property type="entry name" value="RESPONSE_REGULATORY"/>
    <property type="match status" value="1"/>
</dbReference>
<feature type="domain" description="Response regulatory" evidence="5">
    <location>
        <begin position="8"/>
        <end position="124"/>
    </location>
</feature>
<dbReference type="SMART" id="SM00448">
    <property type="entry name" value="REC"/>
    <property type="match status" value="1"/>
</dbReference>
<dbReference type="InterPro" id="IPR058245">
    <property type="entry name" value="NreC/VraR/RcsB-like_REC"/>
</dbReference>
<dbReference type="InterPro" id="IPR011006">
    <property type="entry name" value="CheY-like_superfamily"/>
</dbReference>
<dbReference type="InterPro" id="IPR039420">
    <property type="entry name" value="WalR-like"/>
</dbReference>
<proteinExistence type="predicted"/>
<keyword evidence="2" id="KW-0238">DNA-binding</keyword>
<dbReference type="CDD" id="cd17535">
    <property type="entry name" value="REC_NarL-like"/>
    <property type="match status" value="1"/>
</dbReference>
<dbReference type="InterPro" id="IPR000792">
    <property type="entry name" value="Tscrpt_reg_LuxR_C"/>
</dbReference>
<dbReference type="InterPro" id="IPR001789">
    <property type="entry name" value="Sig_transdc_resp-reg_receiver"/>
</dbReference>
<dbReference type="PANTHER" id="PTHR43214">
    <property type="entry name" value="TWO-COMPONENT RESPONSE REGULATOR"/>
    <property type="match status" value="1"/>
</dbReference>
<protein>
    <submittedName>
        <fullName evidence="6">Two-component response regulator</fullName>
    </submittedName>
</protein>
<dbReference type="Pfam" id="PF00072">
    <property type="entry name" value="Response_reg"/>
    <property type="match status" value="1"/>
</dbReference>
<reference evidence="6 7" key="1">
    <citation type="journal article" date="2007" name="J. Bacteriol.">
        <title>Whole-genome analysis of the methyl tert-butyl ether-degrading beta-proteobacterium Methylibium petroleiphilum PM1.</title>
        <authorList>
            <person name="Kane S.R."/>
            <person name="Chakicherla A.Y."/>
            <person name="Chain P.S.G."/>
            <person name="Schmidt R."/>
            <person name="Shin M.W."/>
            <person name="Legler T.C."/>
            <person name="Scow K.M."/>
            <person name="Larimer F.W."/>
            <person name="Lucas S.M."/>
            <person name="Richardson P.M."/>
            <person name="Hristova K.R."/>
        </authorList>
    </citation>
    <scope>NUCLEOTIDE SEQUENCE [LARGE SCALE GENOMIC DNA]</scope>
    <source>
        <strain evidence="7">ATCC BAA-1232 / LMG 22953 / PM1</strain>
    </source>
</reference>
<dbReference type="GO" id="GO:0003677">
    <property type="term" value="F:DNA binding"/>
    <property type="evidence" value="ECO:0007669"/>
    <property type="project" value="UniProtKB-KW"/>
</dbReference>
<dbReference type="Gene3D" id="3.40.50.2300">
    <property type="match status" value="1"/>
</dbReference>
<dbReference type="EMBL" id="CP000555">
    <property type="protein sequence ID" value="ABM93440.1"/>
    <property type="molecule type" value="Genomic_DNA"/>
</dbReference>
<dbReference type="KEGG" id="mpt:Mpe_A0478"/>
<evidence type="ECO:0000256" key="3">
    <source>
        <dbReference type="PROSITE-ProRule" id="PRU00169"/>
    </source>
</evidence>